<dbReference type="GO" id="GO:0016788">
    <property type="term" value="F:hydrolase activity, acting on ester bonds"/>
    <property type="evidence" value="ECO:0007669"/>
    <property type="project" value="InterPro"/>
</dbReference>
<dbReference type="InterPro" id="IPR014883">
    <property type="entry name" value="VRR_NUC"/>
</dbReference>
<evidence type="ECO:0000259" key="4">
    <source>
        <dbReference type="Pfam" id="PF08774"/>
    </source>
</evidence>
<evidence type="ECO:0000256" key="1">
    <source>
        <dbReference type="ARBA" id="ARBA00001946"/>
    </source>
</evidence>
<dbReference type="GO" id="GO:0003676">
    <property type="term" value="F:nucleic acid binding"/>
    <property type="evidence" value="ECO:0007669"/>
    <property type="project" value="InterPro"/>
</dbReference>
<keyword evidence="3" id="KW-0378">Hydrolase</keyword>
<evidence type="ECO:0000313" key="5">
    <source>
        <dbReference type="EMBL" id="ATI15717.1"/>
    </source>
</evidence>
<keyword evidence="6" id="KW-1185">Reference proteome</keyword>
<dbReference type="KEGG" id="vg:54982973"/>
<dbReference type="Proteomes" id="UP000228765">
    <property type="component" value="Segment"/>
</dbReference>
<protein>
    <recommendedName>
        <fullName evidence="4">VRR-NUC domain-containing protein</fullName>
    </recommendedName>
</protein>
<dbReference type="Pfam" id="PF08774">
    <property type="entry name" value="VRR_NUC"/>
    <property type="match status" value="1"/>
</dbReference>
<evidence type="ECO:0000313" key="6">
    <source>
        <dbReference type="Proteomes" id="UP000228765"/>
    </source>
</evidence>
<dbReference type="GO" id="GO:0004518">
    <property type="term" value="F:nuclease activity"/>
    <property type="evidence" value="ECO:0007669"/>
    <property type="project" value="UniProtKB-KW"/>
</dbReference>
<dbReference type="GeneID" id="54982973"/>
<dbReference type="EMBL" id="MF663786">
    <property type="protein sequence ID" value="ATI15717.1"/>
    <property type="molecule type" value="Genomic_DNA"/>
</dbReference>
<evidence type="ECO:0000256" key="2">
    <source>
        <dbReference type="ARBA" id="ARBA00022722"/>
    </source>
</evidence>
<organism evidence="5 6">
    <name type="scientific">Bordetella phage vB_BbrM_PHB04</name>
    <dbReference type="NCBI Taxonomy" id="2029657"/>
    <lineage>
        <taxon>Viruses</taxon>
        <taxon>Duplodnaviria</taxon>
        <taxon>Heunggongvirae</taxon>
        <taxon>Uroviricota</taxon>
        <taxon>Caudoviricetes</taxon>
        <taxon>Phabquatrovirus</taxon>
        <taxon>Phabquatrovirus PHB04</taxon>
    </lineage>
</organism>
<name>A0A291LAS4_9CAUD</name>
<comment type="cofactor">
    <cofactor evidence="1">
        <name>Mg(2+)</name>
        <dbReference type="ChEBI" id="CHEBI:18420"/>
    </cofactor>
</comment>
<reference evidence="5 6" key="1">
    <citation type="submission" date="2017-08" db="EMBL/GenBank/DDBJ databases">
        <title>Complete genome sequence of a novel bacteriophage infecting Bordetella bronchiseptica.</title>
        <authorList>
            <person name="Chen Y."/>
            <person name="Song J."/>
            <person name="Wu B."/>
        </authorList>
    </citation>
    <scope>NUCLEOTIDE SEQUENCE [LARGE SCALE GENOMIC DNA]</scope>
</reference>
<sequence length="152" mass="15941">MRESNVQRLVWAAASALSSLFRAAVRVTLWRVNTGTAWVGAGKPIRNKDGSVTLAAARPITLGFGMVNGKPVVGASDLCGMTSIIVTPEMVGRPVAVFTAIETKESGGGRTSDDQRHFIDFVREAGGIAGVAHTPAVAQSIVADYCRDRGVS</sequence>
<dbReference type="InterPro" id="IPR011856">
    <property type="entry name" value="tRNA_endonuc-like_dom_sf"/>
</dbReference>
<keyword evidence="2" id="KW-0540">Nuclease</keyword>
<feature type="domain" description="VRR-NUC" evidence="4">
    <location>
        <begin position="85"/>
        <end position="133"/>
    </location>
</feature>
<proteinExistence type="predicted"/>
<evidence type="ECO:0000256" key="3">
    <source>
        <dbReference type="ARBA" id="ARBA00022801"/>
    </source>
</evidence>
<dbReference type="RefSeq" id="YP_009792765.1">
    <property type="nucleotide sequence ID" value="NC_047861.1"/>
</dbReference>
<accession>A0A291LAS4</accession>
<dbReference type="Gene3D" id="3.40.1350.10">
    <property type="match status" value="1"/>
</dbReference>